<evidence type="ECO:0000256" key="4">
    <source>
        <dbReference type="ARBA" id="ARBA00022692"/>
    </source>
</evidence>
<evidence type="ECO:0000256" key="1">
    <source>
        <dbReference type="ARBA" id="ARBA00004651"/>
    </source>
</evidence>
<keyword evidence="4 7" id="KW-0812">Transmembrane</keyword>
<reference evidence="9 10" key="1">
    <citation type="submission" date="2018-10" db="EMBL/GenBank/DDBJ databases">
        <title>Complete genome sequences of Arcobacter cryaerophilus strains ATCC 43158 and ATCC 49615.</title>
        <authorList>
            <person name="Miller W.G."/>
            <person name="Yee E."/>
            <person name="Bono J.L."/>
        </authorList>
    </citation>
    <scope>NUCLEOTIDE SEQUENCE [LARGE SCALE GENOMIC DNA]</scope>
    <source>
        <strain evidence="9 10">ATCC 43158</strain>
    </source>
</reference>
<evidence type="ECO:0000259" key="8">
    <source>
        <dbReference type="PROSITE" id="PS50928"/>
    </source>
</evidence>
<dbReference type="Gene3D" id="1.10.3720.10">
    <property type="entry name" value="MetI-like"/>
    <property type="match status" value="1"/>
</dbReference>
<dbReference type="CDD" id="cd06261">
    <property type="entry name" value="TM_PBP2"/>
    <property type="match status" value="1"/>
</dbReference>
<feature type="transmembrane region" description="Helical" evidence="7">
    <location>
        <begin position="182"/>
        <end position="205"/>
    </location>
</feature>
<protein>
    <submittedName>
        <fullName evidence="9">Dipeptide/oligopeptide/nickel ABC transporter, permease protein</fullName>
    </submittedName>
</protein>
<dbReference type="InterPro" id="IPR045621">
    <property type="entry name" value="BPD_transp_1_N"/>
</dbReference>
<keyword evidence="3" id="KW-1003">Cell membrane</keyword>
<dbReference type="InterPro" id="IPR035906">
    <property type="entry name" value="MetI-like_sf"/>
</dbReference>
<dbReference type="EMBL" id="CP032823">
    <property type="protein sequence ID" value="AYJ80940.1"/>
    <property type="molecule type" value="Genomic_DNA"/>
</dbReference>
<dbReference type="GO" id="GO:0055085">
    <property type="term" value="P:transmembrane transport"/>
    <property type="evidence" value="ECO:0007669"/>
    <property type="project" value="InterPro"/>
</dbReference>
<dbReference type="Pfam" id="PF00528">
    <property type="entry name" value="BPD_transp_1"/>
    <property type="match status" value="1"/>
</dbReference>
<dbReference type="Proteomes" id="UP000273809">
    <property type="component" value="Chromosome"/>
</dbReference>
<accession>A0AAD0TX24</accession>
<dbReference type="RefSeq" id="WP_105916908.1">
    <property type="nucleotide sequence ID" value="NZ_CP021072.1"/>
</dbReference>
<dbReference type="GO" id="GO:0005886">
    <property type="term" value="C:plasma membrane"/>
    <property type="evidence" value="ECO:0007669"/>
    <property type="project" value="UniProtKB-SubCell"/>
</dbReference>
<dbReference type="InterPro" id="IPR000515">
    <property type="entry name" value="MetI-like"/>
</dbReference>
<evidence type="ECO:0000256" key="5">
    <source>
        <dbReference type="ARBA" id="ARBA00022989"/>
    </source>
</evidence>
<keyword evidence="2 7" id="KW-0813">Transport</keyword>
<evidence type="ECO:0000256" key="6">
    <source>
        <dbReference type="ARBA" id="ARBA00023136"/>
    </source>
</evidence>
<gene>
    <name evidence="9" type="ORF">ACRYA_1849</name>
</gene>
<evidence type="ECO:0000256" key="3">
    <source>
        <dbReference type="ARBA" id="ARBA00022475"/>
    </source>
</evidence>
<dbReference type="PANTHER" id="PTHR30465:SF0">
    <property type="entry name" value="OLIGOPEPTIDE TRANSPORT SYSTEM PERMEASE PROTEIN APPB"/>
    <property type="match status" value="1"/>
</dbReference>
<feature type="transmembrane region" description="Helical" evidence="7">
    <location>
        <begin position="286"/>
        <end position="310"/>
    </location>
</feature>
<dbReference type="PROSITE" id="PS50928">
    <property type="entry name" value="ABC_TM1"/>
    <property type="match status" value="1"/>
</dbReference>
<evidence type="ECO:0000256" key="7">
    <source>
        <dbReference type="RuleBase" id="RU363032"/>
    </source>
</evidence>
<evidence type="ECO:0000256" key="2">
    <source>
        <dbReference type="ARBA" id="ARBA00022448"/>
    </source>
</evidence>
<comment type="similarity">
    <text evidence="7">Belongs to the binding-protein-dependent transport system permease family.</text>
</comment>
<dbReference type="GeneID" id="56462063"/>
<dbReference type="KEGG" id="acre:ACRYA_1849"/>
<evidence type="ECO:0000313" key="9">
    <source>
        <dbReference type="EMBL" id="AYJ80940.1"/>
    </source>
</evidence>
<dbReference type="Pfam" id="PF19300">
    <property type="entry name" value="BPD_transp_1_N"/>
    <property type="match status" value="1"/>
</dbReference>
<feature type="transmembrane region" description="Helical" evidence="7">
    <location>
        <begin position="240"/>
        <end position="266"/>
    </location>
</feature>
<feature type="domain" description="ABC transmembrane type-1" evidence="8">
    <location>
        <begin position="95"/>
        <end position="309"/>
    </location>
</feature>
<keyword evidence="5 7" id="KW-1133">Transmembrane helix</keyword>
<dbReference type="PANTHER" id="PTHR30465">
    <property type="entry name" value="INNER MEMBRANE ABC TRANSPORTER"/>
    <property type="match status" value="1"/>
</dbReference>
<name>A0AAD0TX24_9BACT</name>
<comment type="subcellular location">
    <subcellularLocation>
        <location evidence="1 7">Cell membrane</location>
        <topology evidence="1 7">Multi-pass membrane protein</topology>
    </subcellularLocation>
</comment>
<keyword evidence="6 7" id="KW-0472">Membrane</keyword>
<feature type="transmembrane region" description="Helical" evidence="7">
    <location>
        <begin position="137"/>
        <end position="162"/>
    </location>
</feature>
<evidence type="ECO:0000313" key="10">
    <source>
        <dbReference type="Proteomes" id="UP000273809"/>
    </source>
</evidence>
<feature type="transmembrane region" description="Helical" evidence="7">
    <location>
        <begin position="7"/>
        <end position="29"/>
    </location>
</feature>
<dbReference type="SUPFAM" id="SSF161098">
    <property type="entry name" value="MetI-like"/>
    <property type="match status" value="1"/>
</dbReference>
<proteinExistence type="inferred from homology"/>
<organism evidence="9 10">
    <name type="scientific">Aliarcobacter cryaerophilus ATCC 43158</name>
    <dbReference type="NCBI Taxonomy" id="1032070"/>
    <lineage>
        <taxon>Bacteria</taxon>
        <taxon>Pseudomonadati</taxon>
        <taxon>Campylobacterota</taxon>
        <taxon>Epsilonproteobacteria</taxon>
        <taxon>Campylobacterales</taxon>
        <taxon>Arcobacteraceae</taxon>
        <taxon>Aliarcobacter</taxon>
    </lineage>
</organism>
<feature type="transmembrane region" description="Helical" evidence="7">
    <location>
        <begin position="95"/>
        <end position="116"/>
    </location>
</feature>
<sequence length="319" mass="35874">MNIFIKKLLYLIIMLFIISLISFIAINLAPNSFFASGELNPNITPEAIEQLKAIYGLDKPLYVQFFSWVYSILQLDFGISFTSGEKVKEEILSRIPITLTINIVSMILIFIISLYFGIKSAMKKDSIFDKLTNQLSLLSFSMPSFYLALVLVLVFSIKFELFPIAGLHSVPDDGSLNYYLDFAWHLALPIFIIVFGGIGSLILYIRALTIEILKSDYIFFARTRGLDNKKILRYYILPNLYPPVITLLGLSLPGVIGGSVILETIFSIDGMGLLFYQSALSHDYPVIMGILIIGAFLTLIGNMFADLVLLKLNPNYNEK</sequence>
<dbReference type="AlphaFoldDB" id="A0AAD0TX24"/>